<dbReference type="Proteomes" id="UP000515150">
    <property type="component" value="Chromosome 21"/>
</dbReference>
<keyword evidence="3" id="KW-0472">Membrane</keyword>
<feature type="domain" description="Ig-like" evidence="9">
    <location>
        <begin position="6"/>
        <end position="131"/>
    </location>
</feature>
<dbReference type="GO" id="GO:1903037">
    <property type="term" value="P:regulation of leukocyte cell-cell adhesion"/>
    <property type="evidence" value="ECO:0007669"/>
    <property type="project" value="UniProtKB-ARBA"/>
</dbReference>
<dbReference type="GO" id="GO:0001817">
    <property type="term" value="P:regulation of cytokine production"/>
    <property type="evidence" value="ECO:0007669"/>
    <property type="project" value="TreeGrafter"/>
</dbReference>
<comment type="subcellular location">
    <subcellularLocation>
        <location evidence="1">Membrane</location>
    </subcellularLocation>
</comment>
<dbReference type="Pfam" id="PF07686">
    <property type="entry name" value="V-set"/>
    <property type="match status" value="1"/>
</dbReference>
<evidence type="ECO:0000256" key="7">
    <source>
        <dbReference type="SAM" id="MobiDB-lite"/>
    </source>
</evidence>
<dbReference type="PROSITE" id="PS50835">
    <property type="entry name" value="IG_LIKE"/>
    <property type="match status" value="1"/>
</dbReference>
<dbReference type="SMART" id="SM00408">
    <property type="entry name" value="IGc2"/>
    <property type="match status" value="1"/>
</dbReference>
<evidence type="ECO:0000313" key="11">
    <source>
        <dbReference type="RefSeq" id="XP_055361299.1"/>
    </source>
</evidence>
<evidence type="ECO:0000256" key="3">
    <source>
        <dbReference type="ARBA" id="ARBA00023136"/>
    </source>
</evidence>
<keyword evidence="5" id="KW-0325">Glycoprotein</keyword>
<dbReference type="Gene3D" id="2.60.40.10">
    <property type="entry name" value="Immunoglobulins"/>
    <property type="match status" value="1"/>
</dbReference>
<feature type="region of interest" description="Disordered" evidence="7">
    <location>
        <begin position="131"/>
        <end position="155"/>
    </location>
</feature>
<dbReference type="InterPro" id="IPR003598">
    <property type="entry name" value="Ig_sub2"/>
</dbReference>
<dbReference type="SMART" id="SM00406">
    <property type="entry name" value="IGv"/>
    <property type="match status" value="1"/>
</dbReference>
<evidence type="ECO:0000313" key="10">
    <source>
        <dbReference type="Proteomes" id="UP000515150"/>
    </source>
</evidence>
<dbReference type="InterPro" id="IPR036179">
    <property type="entry name" value="Ig-like_dom_sf"/>
</dbReference>
<dbReference type="InterPro" id="IPR013783">
    <property type="entry name" value="Ig-like_fold"/>
</dbReference>
<dbReference type="GO" id="GO:0050852">
    <property type="term" value="P:T cell receptor signaling pathway"/>
    <property type="evidence" value="ECO:0007669"/>
    <property type="project" value="TreeGrafter"/>
</dbReference>
<evidence type="ECO:0000259" key="9">
    <source>
        <dbReference type="PROSITE" id="PS50835"/>
    </source>
</evidence>
<dbReference type="RefSeq" id="XP_055361299.1">
    <property type="nucleotide sequence ID" value="XM_055505324.1"/>
</dbReference>
<dbReference type="FunFam" id="2.60.40.10:FF:000142">
    <property type="entry name" value="V-set domain-containing T-cell activation inhibitor 1"/>
    <property type="match status" value="1"/>
</dbReference>
<feature type="chain" id="PRO_5040730658" evidence="8">
    <location>
        <begin position="25"/>
        <end position="176"/>
    </location>
</feature>
<reference evidence="11" key="1">
    <citation type="submission" date="2025-08" db="UniProtKB">
        <authorList>
            <consortium name="RefSeq"/>
        </authorList>
    </citation>
    <scope>IDENTIFICATION</scope>
</reference>
<keyword evidence="4" id="KW-1015">Disulfide bond</keyword>
<dbReference type="InterPro" id="IPR013106">
    <property type="entry name" value="Ig_V-set"/>
</dbReference>
<dbReference type="InterPro" id="IPR003599">
    <property type="entry name" value="Ig_sub"/>
</dbReference>
<dbReference type="InterPro" id="IPR050504">
    <property type="entry name" value="IgSF_BTN/MOG"/>
</dbReference>
<feature type="signal peptide" evidence="8">
    <location>
        <begin position="1"/>
        <end position="24"/>
    </location>
</feature>
<accession>A0A9W2XI15</accession>
<evidence type="ECO:0000256" key="8">
    <source>
        <dbReference type="SAM" id="SignalP"/>
    </source>
</evidence>
<dbReference type="GeneID" id="114847581"/>
<evidence type="ECO:0000256" key="1">
    <source>
        <dbReference type="ARBA" id="ARBA00004370"/>
    </source>
</evidence>
<sequence>MRVYYPFLLGFVAVAAVELHDAVCQTQPVKVEEGGDVTLHCHLSPSFDVTGHTVEWMRVDLNQVVHLYRHRKDDTSSQMDQYRNRTKLNHQNLSRGILDLHITSVHLSDSGEYRCHVPTLSARCTQTLTVERDEHDSRTTKPLKAMEPQTPDASAAEPVKVPAVICVSIAAFIVLT</sequence>
<dbReference type="AlphaFoldDB" id="A0A9W2XI15"/>
<keyword evidence="6" id="KW-0393">Immunoglobulin domain</keyword>
<organism evidence="10 11">
    <name type="scientific">Betta splendens</name>
    <name type="common">Siamese fighting fish</name>
    <dbReference type="NCBI Taxonomy" id="158456"/>
    <lineage>
        <taxon>Eukaryota</taxon>
        <taxon>Metazoa</taxon>
        <taxon>Chordata</taxon>
        <taxon>Craniata</taxon>
        <taxon>Vertebrata</taxon>
        <taxon>Euteleostomi</taxon>
        <taxon>Actinopterygii</taxon>
        <taxon>Neopterygii</taxon>
        <taxon>Teleostei</taxon>
        <taxon>Neoteleostei</taxon>
        <taxon>Acanthomorphata</taxon>
        <taxon>Anabantaria</taxon>
        <taxon>Anabantiformes</taxon>
        <taxon>Anabantoidei</taxon>
        <taxon>Osphronemidae</taxon>
        <taxon>Betta</taxon>
    </lineage>
</organism>
<keyword evidence="2 8" id="KW-0732">Signal</keyword>
<dbReference type="SMART" id="SM00409">
    <property type="entry name" value="IG"/>
    <property type="match status" value="1"/>
</dbReference>
<dbReference type="GO" id="GO:0009897">
    <property type="term" value="C:external side of plasma membrane"/>
    <property type="evidence" value="ECO:0007669"/>
    <property type="project" value="TreeGrafter"/>
</dbReference>
<dbReference type="GO" id="GO:0005102">
    <property type="term" value="F:signaling receptor binding"/>
    <property type="evidence" value="ECO:0007669"/>
    <property type="project" value="TreeGrafter"/>
</dbReference>
<gene>
    <name evidence="11" type="primary">LOC114847581</name>
</gene>
<name>A0A9W2XI15_BETSP</name>
<dbReference type="GO" id="GO:0050863">
    <property type="term" value="P:regulation of T cell activation"/>
    <property type="evidence" value="ECO:0007669"/>
    <property type="project" value="UniProtKB-ARBA"/>
</dbReference>
<dbReference type="InterPro" id="IPR007110">
    <property type="entry name" value="Ig-like_dom"/>
</dbReference>
<dbReference type="PANTHER" id="PTHR24100">
    <property type="entry name" value="BUTYROPHILIN"/>
    <property type="match status" value="1"/>
</dbReference>
<dbReference type="KEGG" id="bspl:114847581"/>
<keyword evidence="10" id="KW-1185">Reference proteome</keyword>
<proteinExistence type="predicted"/>
<dbReference type="PANTHER" id="PTHR24100:SF151">
    <property type="entry name" value="ICOS LIGAND"/>
    <property type="match status" value="1"/>
</dbReference>
<dbReference type="OrthoDB" id="8962537at2759"/>
<evidence type="ECO:0000256" key="2">
    <source>
        <dbReference type="ARBA" id="ARBA00022729"/>
    </source>
</evidence>
<protein>
    <submittedName>
        <fullName evidence="11">Myelin-oligodendrocyte glycoprotein-like</fullName>
    </submittedName>
</protein>
<evidence type="ECO:0000256" key="5">
    <source>
        <dbReference type="ARBA" id="ARBA00023180"/>
    </source>
</evidence>
<evidence type="ECO:0000256" key="4">
    <source>
        <dbReference type="ARBA" id="ARBA00023157"/>
    </source>
</evidence>
<evidence type="ECO:0000256" key="6">
    <source>
        <dbReference type="ARBA" id="ARBA00023319"/>
    </source>
</evidence>
<dbReference type="SUPFAM" id="SSF48726">
    <property type="entry name" value="Immunoglobulin"/>
    <property type="match status" value="1"/>
</dbReference>